<dbReference type="AlphaFoldDB" id="A0AA35WYT4"/>
<dbReference type="EMBL" id="CASHTH010002966">
    <property type="protein sequence ID" value="CAI8037899.1"/>
    <property type="molecule type" value="Genomic_DNA"/>
</dbReference>
<proteinExistence type="predicted"/>
<sequence>AAVVGGTVSGVLVAGGIIVLCIIGLCFRKKIARMVLLWVSIDEVDSSLKRSGIGALYVDTEHTYYSCTEENVETKKREKKYKLQKCTYDRKLVKDFRCDSFVRGIGQSQGFIYVLYSKPDSHLVKLTKDLKFVKKYQTNIVRIL</sequence>
<evidence type="ECO:0000313" key="3">
    <source>
        <dbReference type="Proteomes" id="UP001174909"/>
    </source>
</evidence>
<evidence type="ECO:0000313" key="2">
    <source>
        <dbReference type="EMBL" id="CAI8037899.1"/>
    </source>
</evidence>
<dbReference type="Proteomes" id="UP001174909">
    <property type="component" value="Unassembled WGS sequence"/>
</dbReference>
<organism evidence="2 3">
    <name type="scientific">Geodia barretti</name>
    <name type="common">Barrett's horny sponge</name>
    <dbReference type="NCBI Taxonomy" id="519541"/>
    <lineage>
        <taxon>Eukaryota</taxon>
        <taxon>Metazoa</taxon>
        <taxon>Porifera</taxon>
        <taxon>Demospongiae</taxon>
        <taxon>Heteroscleromorpha</taxon>
        <taxon>Tetractinellida</taxon>
        <taxon>Astrophorina</taxon>
        <taxon>Geodiidae</taxon>
        <taxon>Geodia</taxon>
    </lineage>
</organism>
<gene>
    <name evidence="2" type="ORF">GBAR_LOCUS21169</name>
</gene>
<accession>A0AA35WYT4</accession>
<keyword evidence="3" id="KW-1185">Reference proteome</keyword>
<keyword evidence="1" id="KW-0472">Membrane</keyword>
<keyword evidence="1" id="KW-1133">Transmembrane helix</keyword>
<feature type="transmembrane region" description="Helical" evidence="1">
    <location>
        <begin position="6"/>
        <end position="27"/>
    </location>
</feature>
<name>A0AA35WYT4_GEOBA</name>
<reference evidence="2" key="1">
    <citation type="submission" date="2023-03" db="EMBL/GenBank/DDBJ databases">
        <authorList>
            <person name="Steffen K."/>
            <person name="Cardenas P."/>
        </authorList>
    </citation>
    <scope>NUCLEOTIDE SEQUENCE</scope>
</reference>
<keyword evidence="1" id="KW-0812">Transmembrane</keyword>
<feature type="non-terminal residue" evidence="2">
    <location>
        <position position="1"/>
    </location>
</feature>
<evidence type="ECO:0000256" key="1">
    <source>
        <dbReference type="SAM" id="Phobius"/>
    </source>
</evidence>
<comment type="caution">
    <text evidence="2">The sequence shown here is derived from an EMBL/GenBank/DDBJ whole genome shotgun (WGS) entry which is preliminary data.</text>
</comment>
<protein>
    <submittedName>
        <fullName evidence="2">Uncharacterized protein</fullName>
    </submittedName>
</protein>